<dbReference type="SUPFAM" id="SSF52540">
    <property type="entry name" value="P-loop containing nucleoside triphosphate hydrolases"/>
    <property type="match status" value="1"/>
</dbReference>
<dbReference type="Proteomes" id="UP000078561">
    <property type="component" value="Unassembled WGS sequence"/>
</dbReference>
<protein>
    <submittedName>
        <fullName evidence="2">Uncharacterized protein</fullName>
    </submittedName>
</protein>
<evidence type="ECO:0000313" key="3">
    <source>
        <dbReference type="Proteomes" id="UP000078561"/>
    </source>
</evidence>
<evidence type="ECO:0000313" key="2">
    <source>
        <dbReference type="EMBL" id="SAM07955.1"/>
    </source>
</evidence>
<proteinExistence type="predicted"/>
<dbReference type="Gene3D" id="3.40.50.300">
    <property type="entry name" value="P-loop containing nucleotide triphosphate hydrolases"/>
    <property type="match status" value="1"/>
</dbReference>
<dbReference type="InterPro" id="IPR020987">
    <property type="entry name" value="Centromere_Cenp-M"/>
</dbReference>
<sequence>MLRPLYTNKATKVLLVGSPSSGKRTLANQMMNCPEIFYTTHLLEEINDSLLDRVLDMDYVLLMVDMTNPASEALLNQTLTFMSPGHILSKCAIVFTKVDMTDIWMVNEMEVRNLIQRFGNPMVFYANLKDDYLRKKTCDQLTRAISIGTFQQRQVHPLGLLFMDTYFTRNNDGASRIDGDNDPNDVYDAPVDNDPNDVYDAPVDNDPNDVYDAPVDNDSNDVYDAPGDNDPNDVYDAPGDDKMDTKSDDLNEDSVHDNEARIDSNPPSLSS</sequence>
<name>A0A163KFM1_ABSGL</name>
<evidence type="ECO:0000256" key="1">
    <source>
        <dbReference type="SAM" id="MobiDB-lite"/>
    </source>
</evidence>
<organism evidence="2">
    <name type="scientific">Absidia glauca</name>
    <name type="common">Pin mould</name>
    <dbReference type="NCBI Taxonomy" id="4829"/>
    <lineage>
        <taxon>Eukaryota</taxon>
        <taxon>Fungi</taxon>
        <taxon>Fungi incertae sedis</taxon>
        <taxon>Mucoromycota</taxon>
        <taxon>Mucoromycotina</taxon>
        <taxon>Mucoromycetes</taxon>
        <taxon>Mucorales</taxon>
        <taxon>Cunninghamellaceae</taxon>
        <taxon>Absidia</taxon>
    </lineage>
</organism>
<feature type="region of interest" description="Disordered" evidence="1">
    <location>
        <begin position="174"/>
        <end position="271"/>
    </location>
</feature>
<feature type="compositionally biased region" description="Basic and acidic residues" evidence="1">
    <location>
        <begin position="239"/>
        <end position="262"/>
    </location>
</feature>
<dbReference type="EMBL" id="LT554871">
    <property type="protein sequence ID" value="SAM07955.1"/>
    <property type="molecule type" value="Genomic_DNA"/>
</dbReference>
<dbReference type="Pfam" id="PF11111">
    <property type="entry name" value="CENP-M"/>
    <property type="match status" value="1"/>
</dbReference>
<reference evidence="2" key="1">
    <citation type="submission" date="2016-04" db="EMBL/GenBank/DDBJ databases">
        <authorList>
            <person name="Evans L.H."/>
            <person name="Alamgir A."/>
            <person name="Owens N."/>
            <person name="Weber N.D."/>
            <person name="Virtaneva K."/>
            <person name="Barbian K."/>
            <person name="Babar A."/>
            <person name="Rosenke K."/>
        </authorList>
    </citation>
    <scope>NUCLEOTIDE SEQUENCE [LARGE SCALE GENOMIC DNA]</scope>
    <source>
        <strain evidence="2">CBS 101.48</strain>
    </source>
</reference>
<dbReference type="OMA" id="DPNDVYD"/>
<dbReference type="OrthoDB" id="2386686at2759"/>
<dbReference type="InterPro" id="IPR027417">
    <property type="entry name" value="P-loop_NTPase"/>
</dbReference>
<dbReference type="AlphaFoldDB" id="A0A163KFM1"/>
<keyword evidence="3" id="KW-1185">Reference proteome</keyword>
<gene>
    <name evidence="2" type="primary">ABSGL_13613.1 scaffold 14267</name>
</gene>
<dbReference type="InParanoid" id="A0A163KFM1"/>
<accession>A0A163KFM1</accession>